<dbReference type="RefSeq" id="WP_169817388.1">
    <property type="nucleotide sequence ID" value="NZ_MKIE01000017.1"/>
</dbReference>
<comment type="caution">
    <text evidence="3">The sequence shown here is derived from an EMBL/GenBank/DDBJ whole genome shotgun (WGS) entry which is preliminary data.</text>
</comment>
<dbReference type="PANTHER" id="PTHR35526:SF3">
    <property type="entry name" value="ANTI-SIGMA-F FACTOR RSBW"/>
    <property type="match status" value="1"/>
</dbReference>
<dbReference type="AlphaFoldDB" id="A0A1S1V3V6"/>
<proteinExistence type="predicted"/>
<dbReference type="STRING" id="39480.EUAN_23290"/>
<evidence type="ECO:0000256" key="1">
    <source>
        <dbReference type="ARBA" id="ARBA00022527"/>
    </source>
</evidence>
<evidence type="ECO:0000313" key="3">
    <source>
        <dbReference type="EMBL" id="OHW61292.1"/>
    </source>
</evidence>
<organism evidence="3 4">
    <name type="scientific">Andreesenia angusta</name>
    <dbReference type="NCBI Taxonomy" id="39480"/>
    <lineage>
        <taxon>Bacteria</taxon>
        <taxon>Bacillati</taxon>
        <taxon>Bacillota</taxon>
        <taxon>Tissierellia</taxon>
        <taxon>Tissierellales</taxon>
        <taxon>Gottschalkiaceae</taxon>
        <taxon>Andreesenia</taxon>
    </lineage>
</organism>
<evidence type="ECO:0000313" key="4">
    <source>
        <dbReference type="Proteomes" id="UP000180254"/>
    </source>
</evidence>
<keyword evidence="3" id="KW-0418">Kinase</keyword>
<sequence length="143" mass="15996">MESVKDVIKLKIPARGEYLSLIRLTASSIAAKMGFNIDDIDDVKVSVGEACTSIIESLNPKEESEFKIEYVVSEDSLDIEIKSKVRSEREETEEIDEDAMELASLLEDGLGIMIIQSLMDDVDISKSEEGEMEIKMTKSKKDE</sequence>
<dbReference type="PANTHER" id="PTHR35526">
    <property type="entry name" value="ANTI-SIGMA-F FACTOR RSBW-RELATED"/>
    <property type="match status" value="1"/>
</dbReference>
<dbReference type="Pfam" id="PF13581">
    <property type="entry name" value="HATPase_c_2"/>
    <property type="match status" value="1"/>
</dbReference>
<gene>
    <name evidence="3" type="primary">rsbW</name>
    <name evidence="3" type="ORF">EUAN_23290</name>
</gene>
<dbReference type="EMBL" id="MKIE01000017">
    <property type="protein sequence ID" value="OHW61292.1"/>
    <property type="molecule type" value="Genomic_DNA"/>
</dbReference>
<evidence type="ECO:0000259" key="2">
    <source>
        <dbReference type="Pfam" id="PF13581"/>
    </source>
</evidence>
<dbReference type="InterPro" id="IPR036890">
    <property type="entry name" value="HATPase_C_sf"/>
</dbReference>
<dbReference type="CDD" id="cd16936">
    <property type="entry name" value="HATPase_RsbW-like"/>
    <property type="match status" value="1"/>
</dbReference>
<dbReference type="InterPro" id="IPR003594">
    <property type="entry name" value="HATPase_dom"/>
</dbReference>
<keyword evidence="4" id="KW-1185">Reference proteome</keyword>
<protein>
    <submittedName>
        <fullName evidence="3">Serine-protein kinase RsbW</fullName>
        <ecNumber evidence="3">2.7.11.1</ecNumber>
    </submittedName>
</protein>
<dbReference type="Proteomes" id="UP000180254">
    <property type="component" value="Unassembled WGS sequence"/>
</dbReference>
<feature type="domain" description="Histidine kinase/HSP90-like ATPase" evidence="2">
    <location>
        <begin position="12"/>
        <end position="138"/>
    </location>
</feature>
<dbReference type="Gene3D" id="3.30.565.10">
    <property type="entry name" value="Histidine kinase-like ATPase, C-terminal domain"/>
    <property type="match status" value="1"/>
</dbReference>
<dbReference type="InterPro" id="IPR050267">
    <property type="entry name" value="Anti-sigma-factor_SerPK"/>
</dbReference>
<name>A0A1S1V3V6_9FIRM</name>
<accession>A0A1S1V3V6</accession>
<keyword evidence="1" id="KW-0723">Serine/threonine-protein kinase</keyword>
<dbReference type="EC" id="2.7.11.1" evidence="3"/>
<keyword evidence="3" id="KW-0808">Transferase</keyword>
<dbReference type="GO" id="GO:0004674">
    <property type="term" value="F:protein serine/threonine kinase activity"/>
    <property type="evidence" value="ECO:0007669"/>
    <property type="project" value="UniProtKB-KW"/>
</dbReference>
<reference evidence="3 4" key="1">
    <citation type="submission" date="2016-09" db="EMBL/GenBank/DDBJ databases">
        <title>Genome sequence of Eubacterium angustum.</title>
        <authorList>
            <person name="Poehlein A."/>
            <person name="Daniel R."/>
        </authorList>
    </citation>
    <scope>NUCLEOTIDE SEQUENCE [LARGE SCALE GENOMIC DNA]</scope>
    <source>
        <strain evidence="3 4">DSM 1989</strain>
    </source>
</reference>